<reference evidence="1 7" key="1">
    <citation type="submission" date="2015-10" db="EMBL/GenBank/DDBJ databases">
        <title>The utility of whole genome sequencing in characterizing Acinetobacter epidemiology and analyzing hospital outbreaks.</title>
        <authorList>
            <person name="Ozer E.A."/>
            <person name="Fitzpatrick M.A."/>
            <person name="Hauser A.R."/>
        </authorList>
    </citation>
    <scope>NUCLEOTIDE SEQUENCE [LARGE SCALE GENOMIC DNA]</scope>
    <source>
        <strain evidence="1 7">ABBL072</strain>
    </source>
</reference>
<evidence type="ECO:0000313" key="3">
    <source>
        <dbReference type="EMBL" id="NDW40055.1"/>
    </source>
</evidence>
<evidence type="ECO:0000313" key="10">
    <source>
        <dbReference type="Proteomes" id="UP000439424"/>
    </source>
</evidence>
<dbReference type="EMBL" id="WPIP01000250">
    <property type="protein sequence ID" value="MVM93642.1"/>
    <property type="molecule type" value="Genomic_DNA"/>
</dbReference>
<reference evidence="2 10" key="4">
    <citation type="submission" date="2019-11" db="EMBL/GenBank/DDBJ databases">
        <title>Multidrug-resistant Acinetobacter baumannii moving toward extensively drug-resistant over fifteen years in South of Brazil.</title>
        <authorList>
            <person name="Fedrigo N.H."/>
            <person name="Cerdeira L."/>
            <person name="Fuga B."/>
            <person name="Marini P.V.B."/>
            <person name="Shinohara D.R."/>
            <person name="Carrara-Marroni F.E."/>
            <person name="Lincopan N."/>
            <person name="Tognim M.C.B."/>
        </authorList>
    </citation>
    <scope>NUCLEOTIDE SEQUENCE [LARGE SCALE GENOMIC DNA]</scope>
    <source>
        <strain evidence="2 10">Ac576</strain>
    </source>
</reference>
<dbReference type="EMBL" id="LYKI01000034">
    <property type="protein sequence ID" value="OIG70699.1"/>
    <property type="molecule type" value="Genomic_DNA"/>
</dbReference>
<gene>
    <name evidence="4" type="ORF">A7M90_06430</name>
    <name evidence="1" type="ORF">APD33_03370</name>
    <name evidence="5" type="ORF">CBE85_11145</name>
    <name evidence="3" type="ORF">G3N53_03135</name>
    <name evidence="2" type="ORF">GNY86_19080</name>
    <name evidence="6" type="ORF">J6E47_12400</name>
</gene>
<evidence type="ECO:0000313" key="11">
    <source>
        <dbReference type="Proteomes" id="UP000470018"/>
    </source>
</evidence>
<dbReference type="KEGG" id="abau:IX87_04165"/>
<dbReference type="Proteomes" id="UP000439424">
    <property type="component" value="Unassembled WGS sequence"/>
</dbReference>
<sequence>MRNNQELDDLIDQLYDLELEQAYFVYIKFCYKIIPLLSNINSEYIIESIQKAKSFWFDSKSNIDEKEIINRRVKIIKYMEEKDIDFNINSEPELKFSIIPLWTKPPSEDIGDSLDWAFTLLKVINIPDDIVKTKLYEALNDIP</sequence>
<dbReference type="Proteomes" id="UP000179937">
    <property type="component" value="Unassembled WGS sequence"/>
</dbReference>
<dbReference type="AlphaFoldDB" id="A0A0E1FFH2"/>
<dbReference type="EMBL" id="NGKM01000010">
    <property type="protein sequence ID" value="OWK66455.1"/>
    <property type="molecule type" value="Genomic_DNA"/>
</dbReference>
<dbReference type="PATRIC" id="fig|470.1295.peg.835"/>
<name>A0A0E1FFH2_ACIBA</name>
<evidence type="ECO:0000313" key="6">
    <source>
        <dbReference type="EMBL" id="QTK42224.1"/>
    </source>
</evidence>
<protein>
    <submittedName>
        <fullName evidence="3">Uncharacterized protein</fullName>
    </submittedName>
</protein>
<reference evidence="5 9" key="3">
    <citation type="submission" date="2017-05" db="EMBL/GenBank/DDBJ databases">
        <title>Draft genome sequence of MDR A. baumannii AB360.</title>
        <authorList>
            <person name="Wareham D.W."/>
            <person name="Bean D.C."/>
        </authorList>
    </citation>
    <scope>NUCLEOTIDE SEQUENCE [LARGE SCALE GENOMIC DNA]</scope>
    <source>
        <strain evidence="5 9">AB360</strain>
    </source>
</reference>
<evidence type="ECO:0000313" key="8">
    <source>
        <dbReference type="Proteomes" id="UP000179937"/>
    </source>
</evidence>
<dbReference type="EMBL" id="LLGC01000009">
    <property type="protein sequence ID" value="KQE12869.1"/>
    <property type="molecule type" value="Genomic_DNA"/>
</dbReference>
<organism evidence="3 11">
    <name type="scientific">Acinetobacter baumannii</name>
    <dbReference type="NCBI Taxonomy" id="470"/>
    <lineage>
        <taxon>Bacteria</taxon>
        <taxon>Pseudomonadati</taxon>
        <taxon>Pseudomonadota</taxon>
        <taxon>Gammaproteobacteria</taxon>
        <taxon>Moraxellales</taxon>
        <taxon>Moraxellaceae</taxon>
        <taxon>Acinetobacter</taxon>
        <taxon>Acinetobacter calcoaceticus/baumannii complex</taxon>
    </lineage>
</organism>
<evidence type="ECO:0000313" key="9">
    <source>
        <dbReference type="Proteomes" id="UP000197394"/>
    </source>
</evidence>
<dbReference type="Proteomes" id="UP000051449">
    <property type="component" value="Unassembled WGS sequence"/>
</dbReference>
<dbReference type="Proteomes" id="UP000197394">
    <property type="component" value="Unassembled WGS sequence"/>
</dbReference>
<dbReference type="Proteomes" id="UP000470018">
    <property type="component" value="Unassembled WGS sequence"/>
</dbReference>
<evidence type="ECO:0000313" key="5">
    <source>
        <dbReference type="EMBL" id="OWK66455.1"/>
    </source>
</evidence>
<evidence type="ECO:0000313" key="2">
    <source>
        <dbReference type="EMBL" id="MVM93642.1"/>
    </source>
</evidence>
<reference evidence="6" key="6">
    <citation type="submission" date="2021-03" db="EMBL/GenBank/DDBJ databases">
        <title>Complete genome sequencing of Acinetobacter baumannii.</title>
        <authorList>
            <person name="Yadav B."/>
            <person name="Makwana N."/>
            <person name="Kharat A.S."/>
            <person name="Veeraraghavan B."/>
            <person name="Vijayakumar S."/>
            <person name="Priya M."/>
        </authorList>
    </citation>
    <scope>NUCLEOTIDE SEQUENCE</scope>
    <source>
        <strain evidence="6">KSK6</strain>
    </source>
</reference>
<evidence type="ECO:0000313" key="1">
    <source>
        <dbReference type="EMBL" id="KQE12869.1"/>
    </source>
</evidence>
<dbReference type="EMBL" id="CP072270">
    <property type="protein sequence ID" value="QTK42224.1"/>
    <property type="molecule type" value="Genomic_DNA"/>
</dbReference>
<evidence type="ECO:0000313" key="4">
    <source>
        <dbReference type="EMBL" id="OIG70699.1"/>
    </source>
</evidence>
<dbReference type="RefSeq" id="WP_001245610.1">
    <property type="nucleotide sequence ID" value="NZ_AP014649.1"/>
</dbReference>
<dbReference type="KEGG" id="abk:LX00_06250"/>
<dbReference type="Proteomes" id="UP000664966">
    <property type="component" value="Chromosome"/>
</dbReference>
<reference evidence="4 8" key="2">
    <citation type="submission" date="2016-05" db="EMBL/GenBank/DDBJ databases">
        <title>The evolution of Acinetobacter baumannii in vivo.</title>
        <authorList>
            <person name="Hua X."/>
            <person name="Yu Y."/>
        </authorList>
    </citation>
    <scope>NUCLEOTIDE SEQUENCE [LARGE SCALE GENOMIC DNA]</scope>
    <source>
        <strain evidence="4 8">XH647</strain>
    </source>
</reference>
<evidence type="ECO:0000313" key="7">
    <source>
        <dbReference type="Proteomes" id="UP000051449"/>
    </source>
</evidence>
<dbReference type="EMBL" id="JAAGTY010000003">
    <property type="protein sequence ID" value="NDW40055.1"/>
    <property type="molecule type" value="Genomic_DNA"/>
</dbReference>
<accession>A0A0E1FFH2</accession>
<reference evidence="3 11" key="5">
    <citation type="submission" date="2020-02" db="EMBL/GenBank/DDBJ databases">
        <title>Whole genome shot-gun sequencing of clinical Carbapenem resistant A. baumannii.</title>
        <authorList>
            <person name="Veeraraghavan B."/>
            <person name="Mathur P."/>
            <person name="Vijayakumar S."/>
            <person name="Vasudevan K."/>
            <person name="Lincy M."/>
            <person name="Kirubananthan A."/>
        </authorList>
    </citation>
    <scope>NUCLEOTIDE SEQUENCE [LARGE SCALE GENOMIC DNA]</scope>
    <source>
        <strain evidence="3 11">SP816</strain>
    </source>
</reference>
<proteinExistence type="predicted"/>